<protein>
    <submittedName>
        <fullName evidence="2">BadF/BadG/BcrA/BcrD ATPase family superfamily protein</fullName>
    </submittedName>
</protein>
<sequence length="301" mass="30900">MGKMPIGEGQLYLGIDGGGSKTKAILLSQQGQVLGEGVAGPANPLHGVEQTFTSIKLAAELALEDAGLDVDQLPRLVAGAGLAGVNLPELYQVVEQWVHPFGQFHLTTDLHIACLGAHNGEDGAVIISGTGSCGYAHTGNKSLIVGAHGFPFGDKGSGAWLGLEALKHALMASDGLAPAGPLKHRIETALDAQGIDMVSRMAGATSRDYARLAPIVIELAQAGDPTSLALVQDGADYLAAVAEKLLALKPGRLSMIGGVAGPLQAWMPEAILASVQPAIAAPEMGAFLFARKQLALLEKTA</sequence>
<keyword evidence="3" id="KW-1185">Reference proteome</keyword>
<evidence type="ECO:0000313" key="3">
    <source>
        <dbReference type="Proteomes" id="UP000000466"/>
    </source>
</evidence>
<dbReference type="InterPro" id="IPR002731">
    <property type="entry name" value="ATPase_BadF"/>
</dbReference>
<evidence type="ECO:0000259" key="1">
    <source>
        <dbReference type="Pfam" id="PF01869"/>
    </source>
</evidence>
<dbReference type="AlphaFoldDB" id="K4KG60"/>
<dbReference type="STRING" id="1117647.M5M_04360"/>
<dbReference type="InterPro" id="IPR052519">
    <property type="entry name" value="Euk-type_GlcNAc_Kinase"/>
</dbReference>
<dbReference type="Gene3D" id="3.30.420.40">
    <property type="match status" value="2"/>
</dbReference>
<dbReference type="InterPro" id="IPR043129">
    <property type="entry name" value="ATPase_NBD"/>
</dbReference>
<accession>K4KG60</accession>
<proteinExistence type="predicted"/>
<dbReference type="HOGENOM" id="CLU_016274_2_0_6"/>
<name>K4KG60_SIMAS</name>
<dbReference type="EMBL" id="CP003746">
    <property type="protein sequence ID" value="AFU98079.2"/>
    <property type="molecule type" value="Genomic_DNA"/>
</dbReference>
<dbReference type="SUPFAM" id="SSF53067">
    <property type="entry name" value="Actin-like ATPase domain"/>
    <property type="match status" value="2"/>
</dbReference>
<dbReference type="OrthoDB" id="9816014at2"/>
<gene>
    <name evidence="2" type="ordered locus">M5M_04360</name>
</gene>
<dbReference type="NCBIfam" id="NF046058">
    <property type="entry name" value="NagK_SO3507"/>
    <property type="match status" value="1"/>
</dbReference>
<dbReference type="eggNOG" id="COG2971">
    <property type="taxonomic scope" value="Bacteria"/>
</dbReference>
<feature type="domain" description="ATPase BadF/BadG/BcrA/BcrD type" evidence="1">
    <location>
        <begin position="13"/>
        <end position="290"/>
    </location>
</feature>
<dbReference type="CDD" id="cd24082">
    <property type="entry name" value="ASKHA_NBD_GspK-like"/>
    <property type="match status" value="1"/>
</dbReference>
<organism evidence="2 3">
    <name type="scientific">Simiduia agarivorans (strain DSM 21679 / JCM 13881 / BCRC 17597 / SA1)</name>
    <dbReference type="NCBI Taxonomy" id="1117647"/>
    <lineage>
        <taxon>Bacteria</taxon>
        <taxon>Pseudomonadati</taxon>
        <taxon>Pseudomonadota</taxon>
        <taxon>Gammaproteobacteria</taxon>
        <taxon>Cellvibrionales</taxon>
        <taxon>Cellvibrionaceae</taxon>
        <taxon>Simiduia</taxon>
    </lineage>
</organism>
<dbReference type="Pfam" id="PF01869">
    <property type="entry name" value="BcrAD_BadFG"/>
    <property type="match status" value="1"/>
</dbReference>
<reference evidence="2 3" key="1">
    <citation type="journal article" date="2013" name="Genome Announc.">
        <title>Complete genome sequence of Simiduia agarivorans SA1(T), a marine bacterium able to degrade a variety of polysaccharides.</title>
        <authorList>
            <person name="Lin S.Y."/>
            <person name="Shieh W.Y."/>
            <person name="Chen J.S."/>
            <person name="Tang S.L."/>
        </authorList>
    </citation>
    <scope>NUCLEOTIDE SEQUENCE [LARGE SCALE GENOMIC DNA]</scope>
    <source>
        <strain evidence="3">DSM 21679 / JCM 13881 / BCRC 17597 / SA1</strain>
    </source>
</reference>
<evidence type="ECO:0000313" key="2">
    <source>
        <dbReference type="EMBL" id="AFU98079.2"/>
    </source>
</evidence>
<dbReference type="Proteomes" id="UP000000466">
    <property type="component" value="Chromosome"/>
</dbReference>
<dbReference type="PANTHER" id="PTHR43190:SF3">
    <property type="entry name" value="N-ACETYL-D-GLUCOSAMINE KINASE"/>
    <property type="match status" value="1"/>
</dbReference>
<dbReference type="PANTHER" id="PTHR43190">
    <property type="entry name" value="N-ACETYL-D-GLUCOSAMINE KINASE"/>
    <property type="match status" value="1"/>
</dbReference>
<dbReference type="KEGG" id="saga:M5M_04360"/>